<dbReference type="PROSITE" id="PS00217">
    <property type="entry name" value="SUGAR_TRANSPORT_2"/>
    <property type="match status" value="1"/>
</dbReference>
<comment type="function">
    <text evidence="9">May be a proton symporter involved in the uptake of osmolytes such as proline and glycine betaine.</text>
</comment>
<dbReference type="InterPro" id="IPR005829">
    <property type="entry name" value="Sugar_transporter_CS"/>
</dbReference>
<dbReference type="EMBL" id="FOZN01000002">
    <property type="protein sequence ID" value="SFS11610.1"/>
    <property type="molecule type" value="Genomic_DNA"/>
</dbReference>
<gene>
    <name evidence="13" type="ORF">SAMN04487783_1602</name>
</gene>
<feature type="transmembrane region" description="Helical" evidence="11">
    <location>
        <begin position="310"/>
        <end position="329"/>
    </location>
</feature>
<evidence type="ECO:0000313" key="13">
    <source>
        <dbReference type="EMBL" id="SFS11610.1"/>
    </source>
</evidence>
<comment type="similarity">
    <text evidence="2">Belongs to the major facilitator superfamily. Metabolite:H+ Symporter (MHS) family (TC 2.A.1.6) family.</text>
</comment>
<sequence>MATTTSPAAPPERLNYRVLLGSLSGSVIEWFDFLVYGTVAALVFNRLYFPTEDPFFSTMLAYASFSLTFFFRPVGGVIFAHIGDRIGRKKTLFLTLMLMGGGTVAIGLLPDFNAIGIWAPILLLVFRALQGIGIGGEWGGALLLAYEYAPKNRRGLYGAVPQMGISLGLLLASGVIALLTLMPEEQFLAWGWRLPFVGSIVLVLIGLWIRNSLDETPEFKRIRDTGARLKLPIKEVVTKHWRAVLVSIGAKAGETGPFYIFSTYVIAYSVDILDVRQNTVLLGVAAAALVATIWMPFFGRLSDRVGRAPLYRYAAIATILYSVPYFLILNIGEDWAVFTATIIGFGLLWGSVNAILGTLIAESFSPEVRYTGATLGYQVGAAVFGGTAPLIAAWLLEISGGQWWPIAAYVSFCALLSVIASYFIKHVAHVEPTDFDEYKPAGGVLNAAHDH</sequence>
<feature type="transmembrane region" description="Helical" evidence="11">
    <location>
        <begin position="92"/>
        <end position="109"/>
    </location>
</feature>
<feature type="transmembrane region" description="Helical" evidence="11">
    <location>
        <begin position="243"/>
        <end position="267"/>
    </location>
</feature>
<feature type="transmembrane region" description="Helical" evidence="11">
    <location>
        <begin position="279"/>
        <end position="298"/>
    </location>
</feature>
<dbReference type="RefSeq" id="WP_092917543.1">
    <property type="nucleotide sequence ID" value="NZ_FOZN01000002.1"/>
</dbReference>
<evidence type="ECO:0000256" key="5">
    <source>
        <dbReference type="ARBA" id="ARBA00022692"/>
    </source>
</evidence>
<dbReference type="Gene3D" id="1.20.1250.20">
    <property type="entry name" value="MFS general substrate transporter like domains"/>
    <property type="match status" value="2"/>
</dbReference>
<feature type="transmembrane region" description="Helical" evidence="11">
    <location>
        <begin position="115"/>
        <end position="144"/>
    </location>
</feature>
<dbReference type="AlphaFoldDB" id="A0AA94HMN2"/>
<feature type="transmembrane region" description="Helical" evidence="11">
    <location>
        <begin position="373"/>
        <end position="396"/>
    </location>
</feature>
<feature type="domain" description="Major facilitator superfamily (MFS) profile" evidence="12">
    <location>
        <begin position="18"/>
        <end position="429"/>
    </location>
</feature>
<evidence type="ECO:0000256" key="9">
    <source>
        <dbReference type="ARBA" id="ARBA00037295"/>
    </source>
</evidence>
<dbReference type="FunFam" id="1.20.1250.20:FF:000001">
    <property type="entry name" value="Dicarboxylate MFS transporter"/>
    <property type="match status" value="1"/>
</dbReference>
<keyword evidence="6" id="KW-0769">Symport</keyword>
<dbReference type="Proteomes" id="UP000198506">
    <property type="component" value="Unassembled WGS sequence"/>
</dbReference>
<dbReference type="Pfam" id="PF07690">
    <property type="entry name" value="MFS_1"/>
    <property type="match status" value="1"/>
</dbReference>
<dbReference type="PROSITE" id="PS50850">
    <property type="entry name" value="MFS"/>
    <property type="match status" value="1"/>
</dbReference>
<dbReference type="GO" id="GO:0015293">
    <property type="term" value="F:symporter activity"/>
    <property type="evidence" value="ECO:0007669"/>
    <property type="project" value="UniProtKB-KW"/>
</dbReference>
<dbReference type="InterPro" id="IPR020846">
    <property type="entry name" value="MFS_dom"/>
</dbReference>
<reference evidence="13 14" key="1">
    <citation type="submission" date="2016-10" db="EMBL/GenBank/DDBJ databases">
        <authorList>
            <person name="Varghese N."/>
            <person name="Submissions S."/>
        </authorList>
    </citation>
    <scope>NUCLEOTIDE SEQUENCE [LARGE SCALE GENOMIC DNA]</scope>
    <source>
        <strain evidence="13 14">IAM 15147</strain>
    </source>
</reference>
<evidence type="ECO:0000256" key="7">
    <source>
        <dbReference type="ARBA" id="ARBA00022989"/>
    </source>
</evidence>
<comment type="caution">
    <text evidence="13">The sequence shown here is derived from an EMBL/GenBank/DDBJ whole genome shotgun (WGS) entry which is preliminary data.</text>
</comment>
<dbReference type="PANTHER" id="PTHR43045">
    <property type="entry name" value="SHIKIMATE TRANSPORTER"/>
    <property type="match status" value="1"/>
</dbReference>
<accession>A0AA94HMN2</accession>
<feature type="transmembrane region" description="Helical" evidence="11">
    <location>
        <begin position="335"/>
        <end position="361"/>
    </location>
</feature>
<comment type="subcellular location">
    <subcellularLocation>
        <location evidence="1">Cell membrane</location>
        <topology evidence="1">Multi-pass membrane protein</topology>
    </subcellularLocation>
</comment>
<evidence type="ECO:0000259" key="12">
    <source>
        <dbReference type="PROSITE" id="PS50850"/>
    </source>
</evidence>
<dbReference type="PANTHER" id="PTHR43045:SF1">
    <property type="entry name" value="SHIKIMATE TRANSPORTER"/>
    <property type="match status" value="1"/>
</dbReference>
<dbReference type="CDD" id="cd17369">
    <property type="entry name" value="MFS_ShiA_like"/>
    <property type="match status" value="1"/>
</dbReference>
<keyword evidence="14" id="KW-1185">Reference proteome</keyword>
<evidence type="ECO:0000256" key="6">
    <source>
        <dbReference type="ARBA" id="ARBA00022847"/>
    </source>
</evidence>
<feature type="transmembrane region" description="Helical" evidence="11">
    <location>
        <begin position="156"/>
        <end position="182"/>
    </location>
</feature>
<keyword evidence="3" id="KW-0813">Transport</keyword>
<dbReference type="InterPro" id="IPR036259">
    <property type="entry name" value="MFS_trans_sf"/>
</dbReference>
<evidence type="ECO:0000256" key="4">
    <source>
        <dbReference type="ARBA" id="ARBA00022475"/>
    </source>
</evidence>
<proteinExistence type="inferred from homology"/>
<evidence type="ECO:0000256" key="3">
    <source>
        <dbReference type="ARBA" id="ARBA00022448"/>
    </source>
</evidence>
<evidence type="ECO:0000256" key="2">
    <source>
        <dbReference type="ARBA" id="ARBA00008240"/>
    </source>
</evidence>
<dbReference type="SUPFAM" id="SSF103473">
    <property type="entry name" value="MFS general substrate transporter"/>
    <property type="match status" value="1"/>
</dbReference>
<feature type="transmembrane region" description="Helical" evidence="11">
    <location>
        <begin position="194"/>
        <end position="213"/>
    </location>
</feature>
<feature type="transmembrane region" description="Helical" evidence="11">
    <location>
        <begin position="402"/>
        <end position="424"/>
    </location>
</feature>
<keyword evidence="5 11" id="KW-0812">Transmembrane</keyword>
<feature type="transmembrane region" description="Helical" evidence="11">
    <location>
        <begin position="27"/>
        <end position="48"/>
    </location>
</feature>
<name>A0AA94HMN2_9MICO</name>
<keyword evidence="7 11" id="KW-1133">Transmembrane helix</keyword>
<feature type="transmembrane region" description="Helical" evidence="11">
    <location>
        <begin position="60"/>
        <end position="80"/>
    </location>
</feature>
<keyword evidence="8 11" id="KW-0472">Membrane</keyword>
<evidence type="ECO:0000256" key="10">
    <source>
        <dbReference type="ARBA" id="ARBA00039918"/>
    </source>
</evidence>
<protein>
    <recommendedName>
        <fullName evidence="10">Putative proline/betaine transporter</fullName>
    </recommendedName>
</protein>
<dbReference type="InterPro" id="IPR011701">
    <property type="entry name" value="MFS"/>
</dbReference>
<evidence type="ECO:0000313" key="14">
    <source>
        <dbReference type="Proteomes" id="UP000198506"/>
    </source>
</evidence>
<evidence type="ECO:0000256" key="1">
    <source>
        <dbReference type="ARBA" id="ARBA00004651"/>
    </source>
</evidence>
<evidence type="ECO:0000256" key="8">
    <source>
        <dbReference type="ARBA" id="ARBA00023136"/>
    </source>
</evidence>
<organism evidence="13 14">
    <name type="scientific">Agrococcus baldri</name>
    <dbReference type="NCBI Taxonomy" id="153730"/>
    <lineage>
        <taxon>Bacteria</taxon>
        <taxon>Bacillati</taxon>
        <taxon>Actinomycetota</taxon>
        <taxon>Actinomycetes</taxon>
        <taxon>Micrococcales</taxon>
        <taxon>Microbacteriaceae</taxon>
        <taxon>Agrococcus</taxon>
    </lineage>
</organism>
<dbReference type="GO" id="GO:0005886">
    <property type="term" value="C:plasma membrane"/>
    <property type="evidence" value="ECO:0007669"/>
    <property type="project" value="UniProtKB-SubCell"/>
</dbReference>
<evidence type="ECO:0000256" key="11">
    <source>
        <dbReference type="SAM" id="Phobius"/>
    </source>
</evidence>
<keyword evidence="4" id="KW-1003">Cell membrane</keyword>